<dbReference type="InterPro" id="IPR001867">
    <property type="entry name" value="OmpR/PhoB-type_DNA-bd"/>
</dbReference>
<gene>
    <name evidence="10" type="ORF">EDM59_30150</name>
</gene>
<evidence type="ECO:0000313" key="10">
    <source>
        <dbReference type="EMBL" id="RNB78095.1"/>
    </source>
</evidence>
<protein>
    <submittedName>
        <fullName evidence="10">DNA-binding response regulator</fullName>
    </submittedName>
</protein>
<keyword evidence="2" id="KW-0902">Two-component regulatory system</keyword>
<evidence type="ECO:0000259" key="9">
    <source>
        <dbReference type="PROSITE" id="PS51755"/>
    </source>
</evidence>
<dbReference type="SMART" id="SM00448">
    <property type="entry name" value="REC"/>
    <property type="match status" value="1"/>
</dbReference>
<feature type="domain" description="Response regulatory" evidence="8">
    <location>
        <begin position="4"/>
        <end position="116"/>
    </location>
</feature>
<evidence type="ECO:0000256" key="2">
    <source>
        <dbReference type="ARBA" id="ARBA00023012"/>
    </source>
</evidence>
<dbReference type="GO" id="GO:0000976">
    <property type="term" value="F:transcription cis-regulatory region binding"/>
    <property type="evidence" value="ECO:0007669"/>
    <property type="project" value="TreeGrafter"/>
</dbReference>
<keyword evidence="5" id="KW-0804">Transcription</keyword>
<keyword evidence="1 6" id="KW-0597">Phosphoprotein</keyword>
<dbReference type="Proteomes" id="UP000269573">
    <property type="component" value="Unassembled WGS sequence"/>
</dbReference>
<dbReference type="Pfam" id="PF00486">
    <property type="entry name" value="Trans_reg_C"/>
    <property type="match status" value="1"/>
</dbReference>
<dbReference type="Gene3D" id="1.10.10.10">
    <property type="entry name" value="Winged helix-like DNA-binding domain superfamily/Winged helix DNA-binding domain"/>
    <property type="match status" value="1"/>
</dbReference>
<proteinExistence type="predicted"/>
<dbReference type="Gene3D" id="3.40.50.2300">
    <property type="match status" value="1"/>
</dbReference>
<dbReference type="RefSeq" id="WP_122926962.1">
    <property type="nucleotide sequence ID" value="NZ_RHHU01000028.1"/>
</dbReference>
<evidence type="ECO:0000256" key="5">
    <source>
        <dbReference type="ARBA" id="ARBA00023163"/>
    </source>
</evidence>
<dbReference type="CDD" id="cd17574">
    <property type="entry name" value="REC_OmpR"/>
    <property type="match status" value="1"/>
</dbReference>
<dbReference type="EMBL" id="RHHU01000028">
    <property type="protein sequence ID" value="RNB78095.1"/>
    <property type="molecule type" value="Genomic_DNA"/>
</dbReference>
<keyword evidence="3" id="KW-0805">Transcription regulation</keyword>
<dbReference type="PROSITE" id="PS51755">
    <property type="entry name" value="OMPR_PHOB"/>
    <property type="match status" value="1"/>
</dbReference>
<dbReference type="InterPro" id="IPR011006">
    <property type="entry name" value="CheY-like_superfamily"/>
</dbReference>
<evidence type="ECO:0000256" key="3">
    <source>
        <dbReference type="ARBA" id="ARBA00023015"/>
    </source>
</evidence>
<dbReference type="PROSITE" id="PS50110">
    <property type="entry name" value="RESPONSE_REGULATORY"/>
    <property type="match status" value="1"/>
</dbReference>
<dbReference type="PANTHER" id="PTHR48111:SF40">
    <property type="entry name" value="PHOSPHATE REGULON TRANSCRIPTIONAL REGULATORY PROTEIN PHOB"/>
    <property type="match status" value="1"/>
</dbReference>
<keyword evidence="4 7" id="KW-0238">DNA-binding</keyword>
<dbReference type="CDD" id="cd00383">
    <property type="entry name" value="trans_reg_C"/>
    <property type="match status" value="1"/>
</dbReference>
<organism evidence="10 11">
    <name type="scientific">Brevibacillus nitrificans</name>
    <dbReference type="NCBI Taxonomy" id="651560"/>
    <lineage>
        <taxon>Bacteria</taxon>
        <taxon>Bacillati</taxon>
        <taxon>Bacillota</taxon>
        <taxon>Bacilli</taxon>
        <taxon>Bacillales</taxon>
        <taxon>Paenibacillaceae</taxon>
        <taxon>Brevibacillus</taxon>
    </lineage>
</organism>
<feature type="modified residue" description="4-aspartylphosphate" evidence="6">
    <location>
        <position position="53"/>
    </location>
</feature>
<dbReference type="Pfam" id="PF00072">
    <property type="entry name" value="Response_reg"/>
    <property type="match status" value="1"/>
</dbReference>
<dbReference type="GO" id="GO:0006355">
    <property type="term" value="P:regulation of DNA-templated transcription"/>
    <property type="evidence" value="ECO:0007669"/>
    <property type="project" value="InterPro"/>
</dbReference>
<dbReference type="InterPro" id="IPR036388">
    <property type="entry name" value="WH-like_DNA-bd_sf"/>
</dbReference>
<reference evidence="10 11" key="1">
    <citation type="submission" date="2018-10" db="EMBL/GenBank/DDBJ databases">
        <title>Phylogenomics of Brevibacillus.</title>
        <authorList>
            <person name="Dunlap C."/>
        </authorList>
    </citation>
    <scope>NUCLEOTIDE SEQUENCE [LARGE SCALE GENOMIC DNA]</scope>
    <source>
        <strain evidence="10 11">JCM 15774</strain>
    </source>
</reference>
<dbReference type="PANTHER" id="PTHR48111">
    <property type="entry name" value="REGULATOR OF RPOS"/>
    <property type="match status" value="1"/>
</dbReference>
<evidence type="ECO:0000256" key="6">
    <source>
        <dbReference type="PROSITE-ProRule" id="PRU00169"/>
    </source>
</evidence>
<evidence type="ECO:0000256" key="7">
    <source>
        <dbReference type="PROSITE-ProRule" id="PRU01091"/>
    </source>
</evidence>
<evidence type="ECO:0000313" key="11">
    <source>
        <dbReference type="Proteomes" id="UP000269573"/>
    </source>
</evidence>
<dbReference type="InterPro" id="IPR001789">
    <property type="entry name" value="Sig_transdc_resp-reg_receiver"/>
</dbReference>
<keyword evidence="11" id="KW-1185">Reference proteome</keyword>
<dbReference type="GO" id="GO:0000156">
    <property type="term" value="F:phosphorelay response regulator activity"/>
    <property type="evidence" value="ECO:0007669"/>
    <property type="project" value="TreeGrafter"/>
</dbReference>
<dbReference type="GO" id="GO:0032993">
    <property type="term" value="C:protein-DNA complex"/>
    <property type="evidence" value="ECO:0007669"/>
    <property type="project" value="TreeGrafter"/>
</dbReference>
<evidence type="ECO:0000259" key="8">
    <source>
        <dbReference type="PROSITE" id="PS50110"/>
    </source>
</evidence>
<feature type="domain" description="OmpR/PhoB-type" evidence="9">
    <location>
        <begin position="124"/>
        <end position="219"/>
    </location>
</feature>
<evidence type="ECO:0000256" key="1">
    <source>
        <dbReference type="ARBA" id="ARBA00022553"/>
    </source>
</evidence>
<sequence length="220" mass="24894">MAYSILLAEDDSSIAKLLHMALTASGYCCRIAEDGHRAKQLLVDGRYDLALLDIMLPGLDGYQLLDICKENDVPVIFVTAKTNVTDKVHGLRLGAEDYIAKPFELLEVLARVEVVLRRRTSETGERLLVADVQVDCIGRKVYKMGELITLTPKEYELLAFLLQNPNIAFSRESLLRQVWGYDFYGSTRTVDTHILNLRTKLGLSNYIQTVHKVGYRLELM</sequence>
<feature type="DNA-binding region" description="OmpR/PhoB-type" evidence="7">
    <location>
        <begin position="124"/>
        <end position="219"/>
    </location>
</feature>
<accession>A0A3M8CTB8</accession>
<dbReference type="SUPFAM" id="SSF52172">
    <property type="entry name" value="CheY-like"/>
    <property type="match status" value="1"/>
</dbReference>
<comment type="caution">
    <text evidence="10">The sequence shown here is derived from an EMBL/GenBank/DDBJ whole genome shotgun (WGS) entry which is preliminary data.</text>
</comment>
<dbReference type="GO" id="GO:0005829">
    <property type="term" value="C:cytosol"/>
    <property type="evidence" value="ECO:0007669"/>
    <property type="project" value="TreeGrafter"/>
</dbReference>
<name>A0A3M8CTB8_9BACL</name>
<dbReference type="AlphaFoldDB" id="A0A3M8CTB8"/>
<dbReference type="InterPro" id="IPR039420">
    <property type="entry name" value="WalR-like"/>
</dbReference>
<evidence type="ECO:0000256" key="4">
    <source>
        <dbReference type="ARBA" id="ARBA00023125"/>
    </source>
</evidence>
<dbReference type="Gene3D" id="6.10.250.690">
    <property type="match status" value="1"/>
</dbReference>
<dbReference type="SMART" id="SM00862">
    <property type="entry name" value="Trans_reg_C"/>
    <property type="match status" value="1"/>
</dbReference>